<dbReference type="Pfam" id="PF00627">
    <property type="entry name" value="UBA"/>
    <property type="match status" value="1"/>
</dbReference>
<dbReference type="KEGG" id="abe:ARB_07558"/>
<feature type="compositionally biased region" description="Low complexity" evidence="1">
    <location>
        <begin position="546"/>
        <end position="559"/>
    </location>
</feature>
<evidence type="ECO:0000313" key="4">
    <source>
        <dbReference type="EMBL" id="EFE33613.1"/>
    </source>
</evidence>
<dbReference type="HOGENOM" id="CLU_024293_0_1_1"/>
<reference evidence="5" key="1">
    <citation type="journal article" date="2011" name="Genome Biol.">
        <title>Comparative and functional genomics provide insights into the pathogenicity of dermatophytic fungi.</title>
        <authorList>
            <person name="Burmester A."/>
            <person name="Shelest E."/>
            <person name="Gloeckner G."/>
            <person name="Heddergott C."/>
            <person name="Schindler S."/>
            <person name="Staib P."/>
            <person name="Heidel A."/>
            <person name="Felder M."/>
            <person name="Petzold A."/>
            <person name="Szafranski K."/>
            <person name="Feuermann M."/>
            <person name="Pedruzzi I."/>
            <person name="Priebe S."/>
            <person name="Groth M."/>
            <person name="Winkler R."/>
            <person name="Li W."/>
            <person name="Kniemeyer O."/>
            <person name="Schroeckh V."/>
            <person name="Hertweck C."/>
            <person name="Hube B."/>
            <person name="White T.C."/>
            <person name="Platzer M."/>
            <person name="Guthke R."/>
            <person name="Heitman J."/>
            <person name="Woestemeyer J."/>
            <person name="Zipfel P.F."/>
            <person name="Monod M."/>
            <person name="Brakhage A.A."/>
        </authorList>
    </citation>
    <scope>NUCLEOTIDE SEQUENCE [LARGE SCALE GENOMIC DNA]</scope>
    <source>
        <strain evidence="5">ATCC MYA-4681 / CBS 112371</strain>
    </source>
</reference>
<proteinExistence type="predicted"/>
<feature type="region of interest" description="Disordered" evidence="1">
    <location>
        <begin position="220"/>
        <end position="268"/>
    </location>
</feature>
<feature type="compositionally biased region" description="Basic and acidic residues" evidence="1">
    <location>
        <begin position="103"/>
        <end position="142"/>
    </location>
</feature>
<dbReference type="Gene3D" id="1.10.8.10">
    <property type="entry name" value="DNA helicase RuvA subunit, C-terminal domain"/>
    <property type="match status" value="1"/>
</dbReference>
<feature type="region of interest" description="Disordered" evidence="1">
    <location>
        <begin position="47"/>
        <end position="147"/>
    </location>
</feature>
<dbReference type="GO" id="GO:0005829">
    <property type="term" value="C:cytosol"/>
    <property type="evidence" value="ECO:0007669"/>
    <property type="project" value="TreeGrafter"/>
</dbReference>
<accession>D4ATJ4</accession>
<evidence type="ECO:0000259" key="3">
    <source>
        <dbReference type="PROSITE" id="PS50053"/>
    </source>
</evidence>
<feature type="domain" description="Ubiquitin-like" evidence="3">
    <location>
        <begin position="147"/>
        <end position="218"/>
    </location>
</feature>
<feature type="compositionally biased region" description="Low complexity" evidence="1">
    <location>
        <begin position="220"/>
        <end position="259"/>
    </location>
</feature>
<gene>
    <name evidence="4" type="ORF">ARB_07558</name>
</gene>
<dbReference type="InterPro" id="IPR000626">
    <property type="entry name" value="Ubiquitin-like_dom"/>
</dbReference>
<feature type="compositionally biased region" description="Basic and acidic residues" evidence="1">
    <location>
        <begin position="47"/>
        <end position="62"/>
    </location>
</feature>
<feature type="region of interest" description="Disordered" evidence="1">
    <location>
        <begin position="381"/>
        <end position="580"/>
    </location>
</feature>
<dbReference type="InterPro" id="IPR015940">
    <property type="entry name" value="UBA"/>
</dbReference>
<dbReference type="OMA" id="PGMDMFG"/>
<dbReference type="InterPro" id="IPR029071">
    <property type="entry name" value="Ubiquitin-like_domsf"/>
</dbReference>
<evidence type="ECO:0000313" key="5">
    <source>
        <dbReference type="Proteomes" id="UP000008866"/>
    </source>
</evidence>
<evidence type="ECO:0000256" key="1">
    <source>
        <dbReference type="SAM" id="MobiDB-lite"/>
    </source>
</evidence>
<comment type="caution">
    <text evidence="4">The sequence shown here is derived from an EMBL/GenBank/DDBJ whole genome shotgun (WGS) entry which is preliminary data.</text>
</comment>
<dbReference type="SUPFAM" id="SSF54236">
    <property type="entry name" value="Ubiquitin-like"/>
    <property type="match status" value="1"/>
</dbReference>
<evidence type="ECO:0000259" key="2">
    <source>
        <dbReference type="PROSITE" id="PS50030"/>
    </source>
</evidence>
<dbReference type="Gene3D" id="3.10.20.90">
    <property type="entry name" value="Phosphatidylinositol 3-kinase Catalytic Subunit, Chain A, domain 1"/>
    <property type="match status" value="1"/>
</dbReference>
<dbReference type="SMART" id="SM00213">
    <property type="entry name" value="UBQ"/>
    <property type="match status" value="1"/>
</dbReference>
<dbReference type="InterPro" id="IPR015496">
    <property type="entry name" value="Ubiquilin"/>
</dbReference>
<dbReference type="CDD" id="cd14324">
    <property type="entry name" value="UBA_Dsk2p_like"/>
    <property type="match status" value="1"/>
</dbReference>
<dbReference type="FunFam" id="1.10.8.10:FF:000024">
    <property type="entry name" value="Ubiquitin domain-containing protein DSK2"/>
    <property type="match status" value="1"/>
</dbReference>
<evidence type="ECO:0008006" key="6">
    <source>
        <dbReference type="Google" id="ProtNLM"/>
    </source>
</evidence>
<dbReference type="AlphaFoldDB" id="D4ATJ4"/>
<dbReference type="PROSITE" id="PS50053">
    <property type="entry name" value="UBIQUITIN_2"/>
    <property type="match status" value="1"/>
</dbReference>
<dbReference type="Pfam" id="PF00240">
    <property type="entry name" value="ubiquitin"/>
    <property type="match status" value="1"/>
</dbReference>
<dbReference type="SMART" id="SM00727">
    <property type="entry name" value="STI1"/>
    <property type="match status" value="2"/>
</dbReference>
<protein>
    <recommendedName>
        <fullName evidence="6">Ubiquitin-like protein DskB</fullName>
    </recommendedName>
</protein>
<dbReference type="PANTHER" id="PTHR10677:SF3">
    <property type="entry name" value="FI07626P-RELATED"/>
    <property type="match status" value="1"/>
</dbReference>
<dbReference type="PROSITE" id="PS50030">
    <property type="entry name" value="UBA"/>
    <property type="match status" value="1"/>
</dbReference>
<dbReference type="SMART" id="SM00165">
    <property type="entry name" value="UBA"/>
    <property type="match status" value="1"/>
</dbReference>
<feature type="compositionally biased region" description="Low complexity" evidence="1">
    <location>
        <begin position="408"/>
        <end position="427"/>
    </location>
</feature>
<feature type="compositionally biased region" description="Low complexity" evidence="1">
    <location>
        <begin position="456"/>
        <end position="493"/>
    </location>
</feature>
<name>D4ATJ4_ARTBC</name>
<dbReference type="InterPro" id="IPR009060">
    <property type="entry name" value="UBA-like_sf"/>
</dbReference>
<dbReference type="InterPro" id="IPR006636">
    <property type="entry name" value="STI1_HS-bd"/>
</dbReference>
<sequence length="622" mass="66458">MTVDRAVALALAVCWLSLEVGVFSAVVEVSCLAFFLRWRSRTVEDKETSSRVDSDLKQERQRPQTARQRKKRIKTRTGETEKKRKSYKTPETGAEAAVIEASEASRDTPRDTARDTARATEDSEEDTERKRREERKTQKMAEEDAPFTFHVKSSAEPKFSLTLKPSSTVAEIKQILAGEEYANVPPERQRLIYSGRVLKDTDTLAAHKVKEGHTIHLVKSSAPAGSSSSASGSANTTAASGSGSNTTASSAAGRGAQSTPSGAAGVPTNLAAGTGNSMLAGLTGARYAGFSQLPGAGMFGPDGGMGPLPDTDQILSMMENPQFQSTMNEALQNPQIIDMMIQQNPMLRDVPNARQILQSPEFRRMLTDPNMLRYMTQMQRAMGQGGGGGQSAFPAPGVTNTTQRDASSQDNSTTSSSNNNNNNNQTQPQMPPFNPFLAMPGAGGNPFSFLAGMQQPPAGAASGDAGTAGPNTTNNSGSSNSNSNQQQQQQQHQPNPFASLFNPALLGQLPNADGQPGQPIPNPFMQNPALFSQLMQAMGGGPGADANSSANPNPNASNPLLHSLFGGQPPQPPDNRPPEERYAEQLRQLNDMGFFEFDRNIEALRRSGGSVQGAIEYLLNSP</sequence>
<organism evidence="4 5">
    <name type="scientific">Arthroderma benhamiae (strain ATCC MYA-4681 / CBS 112371)</name>
    <name type="common">Trichophyton mentagrophytes</name>
    <dbReference type="NCBI Taxonomy" id="663331"/>
    <lineage>
        <taxon>Eukaryota</taxon>
        <taxon>Fungi</taxon>
        <taxon>Dikarya</taxon>
        <taxon>Ascomycota</taxon>
        <taxon>Pezizomycotina</taxon>
        <taxon>Eurotiomycetes</taxon>
        <taxon>Eurotiomycetidae</taxon>
        <taxon>Onygenales</taxon>
        <taxon>Arthrodermataceae</taxon>
        <taxon>Trichophyton</taxon>
    </lineage>
</organism>
<dbReference type="Proteomes" id="UP000008866">
    <property type="component" value="Unassembled WGS sequence"/>
</dbReference>
<dbReference type="eggNOG" id="KOG0010">
    <property type="taxonomic scope" value="Eukaryota"/>
</dbReference>
<feature type="domain" description="UBA" evidence="2">
    <location>
        <begin position="577"/>
        <end position="621"/>
    </location>
</feature>
<dbReference type="Pfam" id="PF23195">
    <property type="entry name" value="UBQLN1"/>
    <property type="match status" value="1"/>
</dbReference>
<dbReference type="STRING" id="663331.D4ATJ4"/>
<dbReference type="RefSeq" id="XP_003014253.1">
    <property type="nucleotide sequence ID" value="XM_003014207.1"/>
</dbReference>
<dbReference type="GO" id="GO:0006511">
    <property type="term" value="P:ubiquitin-dependent protein catabolic process"/>
    <property type="evidence" value="ECO:0007669"/>
    <property type="project" value="TreeGrafter"/>
</dbReference>
<dbReference type="SUPFAM" id="SSF46934">
    <property type="entry name" value="UBA-like"/>
    <property type="match status" value="1"/>
</dbReference>
<dbReference type="EMBL" id="ABSU01000009">
    <property type="protein sequence ID" value="EFE33613.1"/>
    <property type="molecule type" value="Genomic_DNA"/>
</dbReference>
<keyword evidence="5" id="KW-1185">Reference proteome</keyword>
<dbReference type="GO" id="GO:0031593">
    <property type="term" value="F:polyubiquitin modification-dependent protein binding"/>
    <property type="evidence" value="ECO:0007669"/>
    <property type="project" value="TreeGrafter"/>
</dbReference>
<dbReference type="GeneID" id="9521671"/>
<dbReference type="PANTHER" id="PTHR10677">
    <property type="entry name" value="UBIQUILIN"/>
    <property type="match status" value="1"/>
</dbReference>
<dbReference type="CDD" id="cd16106">
    <property type="entry name" value="Ubl_Dsk2p_like"/>
    <property type="match status" value="1"/>
</dbReference>